<evidence type="ECO:0000313" key="3">
    <source>
        <dbReference type="Proteomes" id="UP000431269"/>
    </source>
</evidence>
<keyword evidence="1" id="KW-0732">Signal</keyword>
<feature type="chain" id="PRO_5026354335" evidence="1">
    <location>
        <begin position="25"/>
        <end position="149"/>
    </location>
</feature>
<evidence type="ECO:0000256" key="1">
    <source>
        <dbReference type="SAM" id="SignalP"/>
    </source>
</evidence>
<reference evidence="3" key="1">
    <citation type="submission" date="2019-12" db="EMBL/GenBank/DDBJ databases">
        <title>Complete genome of Terracaulis silvestris 0127_4.</title>
        <authorList>
            <person name="Vieira S."/>
            <person name="Riedel T."/>
            <person name="Sproer C."/>
            <person name="Pascual J."/>
            <person name="Boedeker C."/>
            <person name="Overmann J."/>
        </authorList>
    </citation>
    <scope>NUCLEOTIDE SEQUENCE [LARGE SCALE GENOMIC DNA]</scope>
    <source>
        <strain evidence="3">0127_4</strain>
    </source>
</reference>
<feature type="signal peptide" evidence="1">
    <location>
        <begin position="1"/>
        <end position="24"/>
    </location>
</feature>
<dbReference type="RefSeq" id="WP_158766755.1">
    <property type="nucleotide sequence ID" value="NZ_CP047045.1"/>
</dbReference>
<dbReference type="EMBL" id="CP047045">
    <property type="protein sequence ID" value="QGZ95933.1"/>
    <property type="molecule type" value="Genomic_DNA"/>
</dbReference>
<organism evidence="2 3">
    <name type="scientific">Terricaulis silvestris</name>
    <dbReference type="NCBI Taxonomy" id="2686094"/>
    <lineage>
        <taxon>Bacteria</taxon>
        <taxon>Pseudomonadati</taxon>
        <taxon>Pseudomonadota</taxon>
        <taxon>Alphaproteobacteria</taxon>
        <taxon>Caulobacterales</taxon>
        <taxon>Caulobacteraceae</taxon>
        <taxon>Terricaulis</taxon>
    </lineage>
</organism>
<protein>
    <submittedName>
        <fullName evidence="2">Uncharacterized protein</fullName>
    </submittedName>
</protein>
<dbReference type="AlphaFoldDB" id="A0A6I6MXL5"/>
<sequence length="149" mass="16208">MGSWVKRAAVALAALALTAIPAAAQVPDPFARELAQRLARGEELLTQNGYSRAAGPFSGGLAERGARRNTVMLRAGQDYRIFGVCDARCRDLDLRLFGPNGQLVGQDVLDDAVPIVHIRPTVTGNYDIEALMQRCAGQPCWYAFNVYSR</sequence>
<accession>A0A6I6MXL5</accession>
<keyword evidence="3" id="KW-1185">Reference proteome</keyword>
<dbReference type="KEGG" id="tsv:DSM104635_02788"/>
<name>A0A6I6MXL5_9CAUL</name>
<dbReference type="Proteomes" id="UP000431269">
    <property type="component" value="Chromosome"/>
</dbReference>
<gene>
    <name evidence="2" type="ORF">DSM104635_02788</name>
</gene>
<evidence type="ECO:0000313" key="2">
    <source>
        <dbReference type="EMBL" id="QGZ95933.1"/>
    </source>
</evidence>
<proteinExistence type="predicted"/>